<protein>
    <submittedName>
        <fullName evidence="1">Uncharacterized protein</fullName>
    </submittedName>
</protein>
<keyword evidence="2" id="KW-1185">Reference proteome</keyword>
<dbReference type="AlphaFoldDB" id="A0A916DWI0"/>
<dbReference type="RefSeq" id="WP_264789923.1">
    <property type="nucleotide sequence ID" value="NZ_AP026867.1"/>
</dbReference>
<evidence type="ECO:0000313" key="2">
    <source>
        <dbReference type="Proteomes" id="UP001060919"/>
    </source>
</evidence>
<proteinExistence type="predicted"/>
<evidence type="ECO:0000313" key="1">
    <source>
        <dbReference type="EMBL" id="BDS14710.1"/>
    </source>
</evidence>
<organism evidence="1 2">
    <name type="scientific">Aureispira anguillae</name>
    <dbReference type="NCBI Taxonomy" id="2864201"/>
    <lineage>
        <taxon>Bacteria</taxon>
        <taxon>Pseudomonadati</taxon>
        <taxon>Bacteroidota</taxon>
        <taxon>Saprospiria</taxon>
        <taxon>Saprospirales</taxon>
        <taxon>Saprospiraceae</taxon>
        <taxon>Aureispira</taxon>
    </lineage>
</organism>
<accession>A0A916DWI0</accession>
<gene>
    <name evidence="1" type="ORF">AsAng_0054910</name>
</gene>
<reference evidence="1" key="1">
    <citation type="submission" date="2022-09" db="EMBL/GenBank/DDBJ databases">
        <title>Aureispira anguillicida sp. nov., isolated from Leptocephalus of Japanese eel Anguilla japonica.</title>
        <authorList>
            <person name="Yuasa K."/>
            <person name="Mekata T."/>
            <person name="Ikunari K."/>
        </authorList>
    </citation>
    <scope>NUCLEOTIDE SEQUENCE</scope>
    <source>
        <strain evidence="1">EL160426</strain>
    </source>
</reference>
<dbReference type="EMBL" id="AP026867">
    <property type="protein sequence ID" value="BDS14710.1"/>
    <property type="molecule type" value="Genomic_DNA"/>
</dbReference>
<dbReference type="KEGG" id="aup:AsAng_0054910"/>
<sequence>MTNRKLIKAFKQGGTGNCVSIAIIKAGIEIFGLNNIFNHYWKDDNCYVIMRDGKELSFSKSELNKATKKSKFILLKDKSVFNYANLCFAAMAKRAQMEDNDGNENMSFSEAIRSLNTGEYYLEGPHWIGLRHHIRSIGRKHIWQYKGVIGASKKHCFFASKGLEDDYGRINKINLTERLFCKWFRISEKAIF</sequence>
<name>A0A916DWI0_9BACT</name>
<dbReference type="Proteomes" id="UP001060919">
    <property type="component" value="Chromosome"/>
</dbReference>